<dbReference type="PANTHER" id="PTHR42898">
    <property type="entry name" value="TROPINONE REDUCTASE"/>
    <property type="match status" value="1"/>
</dbReference>
<dbReference type="InterPro" id="IPR020904">
    <property type="entry name" value="Sc_DH/Rdtase_CS"/>
</dbReference>
<dbReference type="SUPFAM" id="SSF51735">
    <property type="entry name" value="NAD(P)-binding Rossmann-fold domains"/>
    <property type="match status" value="1"/>
</dbReference>
<evidence type="ECO:0000313" key="4">
    <source>
        <dbReference type="EnsemblPlants" id="Kaladp0053s0267.1.v1.1"/>
    </source>
</evidence>
<keyword evidence="5" id="KW-1185">Reference proteome</keyword>
<dbReference type="AlphaFoldDB" id="A0A7N0U2U5"/>
<evidence type="ECO:0000256" key="2">
    <source>
        <dbReference type="ARBA" id="ARBA00023002"/>
    </source>
</evidence>
<keyword evidence="3" id="KW-0732">Signal</keyword>
<dbReference type="Gene3D" id="3.40.50.720">
    <property type="entry name" value="NAD(P)-binding Rossmann-like Domain"/>
    <property type="match status" value="1"/>
</dbReference>
<sequence length="268" mass="28465">MASCVSAAGSRWLLVGTTALVTGGARGIGHAVVEELAGLGAAVHTCDLRQSDLDACLVDWAAKGWNVTGSVCDVSSHEQRLELMERVSSIFNGKLNFLINNAGIHIWRKTEEYTKEELSKVMVTNFESAYHFCQLAHPLLKASGSGSIVFLSSVAGVVSAGVGSTYGVSKGAVNQLAKDLACEWAKDNIRSNSVAPWFIRTPMTTLLFDEMEGFLEAVVSRTPLGRVGESQEVAAVVAFLCLPASSYVTGQIICVDGGQTVNGFSFQP</sequence>
<keyword evidence="1" id="KW-0521">NADP</keyword>
<keyword evidence="2" id="KW-0560">Oxidoreductase</keyword>
<feature type="signal peptide" evidence="3">
    <location>
        <begin position="1"/>
        <end position="27"/>
    </location>
</feature>
<name>A0A7N0U2U5_KALFE</name>
<dbReference type="PROSITE" id="PS00061">
    <property type="entry name" value="ADH_SHORT"/>
    <property type="match status" value="1"/>
</dbReference>
<dbReference type="OMA" id="GANVICD"/>
<dbReference type="EnsemblPlants" id="Kaladp0053s0267.1.v1.1">
    <property type="protein sequence ID" value="Kaladp0053s0267.1.v1.1"/>
    <property type="gene ID" value="Kaladp0053s0267.v1.1"/>
</dbReference>
<dbReference type="GO" id="GO:0016491">
    <property type="term" value="F:oxidoreductase activity"/>
    <property type="evidence" value="ECO:0007669"/>
    <property type="project" value="UniProtKB-KW"/>
</dbReference>
<dbReference type="Gramene" id="Kaladp0053s0267.1.v1.1">
    <property type="protein sequence ID" value="Kaladp0053s0267.1.v1.1"/>
    <property type="gene ID" value="Kaladp0053s0267.v1.1"/>
</dbReference>
<evidence type="ECO:0000256" key="3">
    <source>
        <dbReference type="SAM" id="SignalP"/>
    </source>
</evidence>
<dbReference type="InterPro" id="IPR002347">
    <property type="entry name" value="SDR_fam"/>
</dbReference>
<organism evidence="4 5">
    <name type="scientific">Kalanchoe fedtschenkoi</name>
    <name type="common">Lavender scallops</name>
    <name type="synonym">South American air plant</name>
    <dbReference type="NCBI Taxonomy" id="63787"/>
    <lineage>
        <taxon>Eukaryota</taxon>
        <taxon>Viridiplantae</taxon>
        <taxon>Streptophyta</taxon>
        <taxon>Embryophyta</taxon>
        <taxon>Tracheophyta</taxon>
        <taxon>Spermatophyta</taxon>
        <taxon>Magnoliopsida</taxon>
        <taxon>eudicotyledons</taxon>
        <taxon>Gunneridae</taxon>
        <taxon>Pentapetalae</taxon>
        <taxon>Saxifragales</taxon>
        <taxon>Crassulaceae</taxon>
        <taxon>Kalanchoe</taxon>
    </lineage>
</organism>
<accession>A0A7N0U2U5</accession>
<feature type="chain" id="PRO_5029445821" evidence="3">
    <location>
        <begin position="28"/>
        <end position="268"/>
    </location>
</feature>
<dbReference type="PANTHER" id="PTHR42898:SF6">
    <property type="entry name" value="NADP-DEPENDENT MANNITOL DEHYDROGENASE"/>
    <property type="match status" value="1"/>
</dbReference>
<evidence type="ECO:0000256" key="1">
    <source>
        <dbReference type="ARBA" id="ARBA00022857"/>
    </source>
</evidence>
<proteinExistence type="predicted"/>
<protein>
    <submittedName>
        <fullName evidence="4">Uncharacterized protein</fullName>
    </submittedName>
</protein>
<dbReference type="InterPro" id="IPR045000">
    <property type="entry name" value="TR"/>
</dbReference>
<dbReference type="Proteomes" id="UP000594263">
    <property type="component" value="Unplaced"/>
</dbReference>
<reference evidence="4" key="1">
    <citation type="submission" date="2021-01" db="UniProtKB">
        <authorList>
            <consortium name="EnsemblPlants"/>
        </authorList>
    </citation>
    <scope>IDENTIFICATION</scope>
</reference>
<evidence type="ECO:0000313" key="5">
    <source>
        <dbReference type="Proteomes" id="UP000594263"/>
    </source>
</evidence>
<dbReference type="InterPro" id="IPR036291">
    <property type="entry name" value="NAD(P)-bd_dom_sf"/>
</dbReference>
<dbReference type="PRINTS" id="PR00081">
    <property type="entry name" value="GDHRDH"/>
</dbReference>
<dbReference type="FunFam" id="3.40.50.720:FF:000084">
    <property type="entry name" value="Short-chain dehydrogenase reductase"/>
    <property type="match status" value="1"/>
</dbReference>
<dbReference type="Pfam" id="PF13561">
    <property type="entry name" value="adh_short_C2"/>
    <property type="match status" value="1"/>
</dbReference>
<dbReference type="PRINTS" id="PR00080">
    <property type="entry name" value="SDRFAMILY"/>
</dbReference>